<keyword evidence="3 5" id="KW-1133">Transmembrane helix</keyword>
<protein>
    <recommendedName>
        <fullName evidence="8">DoxX family protein</fullName>
    </recommendedName>
</protein>
<proteinExistence type="predicted"/>
<comment type="caution">
    <text evidence="6">The sequence shown here is derived from an EMBL/GenBank/DDBJ whole genome shotgun (WGS) entry which is preliminary data.</text>
</comment>
<feature type="transmembrane region" description="Helical" evidence="5">
    <location>
        <begin position="132"/>
        <end position="156"/>
    </location>
</feature>
<name>A0A2M8NYQ0_9CHLR</name>
<evidence type="ECO:0000256" key="1">
    <source>
        <dbReference type="ARBA" id="ARBA00004141"/>
    </source>
</evidence>
<comment type="subcellular location">
    <subcellularLocation>
        <location evidence="1">Membrane</location>
        <topology evidence="1">Multi-pass membrane protein</topology>
    </subcellularLocation>
</comment>
<feature type="transmembrane region" description="Helical" evidence="5">
    <location>
        <begin position="65"/>
        <end position="87"/>
    </location>
</feature>
<gene>
    <name evidence="6" type="ORF">CUN51_07830</name>
</gene>
<evidence type="ECO:0000256" key="5">
    <source>
        <dbReference type="SAM" id="Phobius"/>
    </source>
</evidence>
<organism evidence="6 7">
    <name type="scientific">Candidatus Thermofonsia Clade 1 bacterium</name>
    <dbReference type="NCBI Taxonomy" id="2364210"/>
    <lineage>
        <taxon>Bacteria</taxon>
        <taxon>Bacillati</taxon>
        <taxon>Chloroflexota</taxon>
        <taxon>Candidatus Thermofontia</taxon>
        <taxon>Candidatus Thermofonsia Clade 1</taxon>
    </lineage>
</organism>
<evidence type="ECO:0000256" key="2">
    <source>
        <dbReference type="ARBA" id="ARBA00022692"/>
    </source>
</evidence>
<keyword evidence="4 5" id="KW-0472">Membrane</keyword>
<dbReference type="GO" id="GO:0016020">
    <property type="term" value="C:membrane"/>
    <property type="evidence" value="ECO:0007669"/>
    <property type="project" value="UniProtKB-SubCell"/>
</dbReference>
<feature type="transmembrane region" description="Helical" evidence="5">
    <location>
        <begin position="26"/>
        <end position="45"/>
    </location>
</feature>
<reference evidence="6 7" key="1">
    <citation type="submission" date="2017-11" db="EMBL/GenBank/DDBJ databases">
        <title>Evolution of Phototrophy in the Chloroflexi Phylum Driven by Horizontal Gene Transfer.</title>
        <authorList>
            <person name="Ward L.M."/>
            <person name="Hemp J."/>
            <person name="Shih P.M."/>
            <person name="Mcglynn S.E."/>
            <person name="Fischer W."/>
        </authorList>
    </citation>
    <scope>NUCLEOTIDE SEQUENCE [LARGE SCALE GENOMIC DNA]</scope>
    <source>
        <strain evidence="6">CP2_2F</strain>
    </source>
</reference>
<feature type="transmembrane region" description="Helical" evidence="5">
    <location>
        <begin position="94"/>
        <end position="112"/>
    </location>
</feature>
<accession>A0A2M8NYQ0</accession>
<evidence type="ECO:0000313" key="7">
    <source>
        <dbReference type="Proteomes" id="UP000228921"/>
    </source>
</evidence>
<dbReference type="Proteomes" id="UP000228921">
    <property type="component" value="Unassembled WGS sequence"/>
</dbReference>
<evidence type="ECO:0000256" key="3">
    <source>
        <dbReference type="ARBA" id="ARBA00022989"/>
    </source>
</evidence>
<dbReference type="Pfam" id="PF07681">
    <property type="entry name" value="DoxX"/>
    <property type="match status" value="1"/>
</dbReference>
<dbReference type="AlphaFoldDB" id="A0A2M8NYQ0"/>
<sequence length="172" mass="18984">MERAVQLFKVVDVRITRWMARYSVPILRIGLGIVFLWFGVLKFFPNLSPAEELATRTIETLTFGLIQPQLALPMLATLETLIGLGLLTGKFMRITLLLLLFQMIGTVTPLFLFPAETFTHFPYAPTLEGQYIIKNIVLVAAGLVIGATVRGGAIIADPEAVKRAKLREAAAD</sequence>
<keyword evidence="2 5" id="KW-0812">Transmembrane</keyword>
<evidence type="ECO:0000256" key="4">
    <source>
        <dbReference type="ARBA" id="ARBA00023136"/>
    </source>
</evidence>
<evidence type="ECO:0008006" key="8">
    <source>
        <dbReference type="Google" id="ProtNLM"/>
    </source>
</evidence>
<evidence type="ECO:0000313" key="6">
    <source>
        <dbReference type="EMBL" id="PJF30423.1"/>
    </source>
</evidence>
<dbReference type="EMBL" id="PGTK01000010">
    <property type="protein sequence ID" value="PJF30423.1"/>
    <property type="molecule type" value="Genomic_DNA"/>
</dbReference>
<dbReference type="InterPro" id="IPR032808">
    <property type="entry name" value="DoxX"/>
</dbReference>